<sequence>MEKENNNRPVLYALLIGINEYPSPLKMGSQTIVFPPLRGCVNDTTAINDYLQTERNFTLQIKQLHNSDATRQNIVAGIQQHLAQATANDVALLYYSGHGTQEETDTAVFQNADTHKLQSLVCYADAASGNNFLLANKELRWLIHNLAATGAHIVTLFDCCHSGGTTRNAALVKDAFKDAEAAERKVDVVFPQRPWGDFIFSHQLQQAQFTPHNLAQLLPEGFHFQLTACEQNESAMELNRRGVFTQVLLSVLKHAGSTITYANLWGRIRQYMRNVYEQRPTLYVGAGNSSDWHTNFLNKPASAAGTALGEATFNETDGWQLNMGAIQGVAANSTVQLFTAGNRDVTIAATTANIKIDYCSLQPASPLDEAQVYHAEVQAAQSSQLPVYVDDPVNQQAAALPIQQCVFDSLFNPFNSSITLATGETAARYVLRQTAGLYYITLPNDRYRPLVQPLNAKDTATPQRLAAFFKQMARWEFIKTLRNPVVDENTAFVKIEIAIGETAPYETIGNSEQVPVTLLQQNNTWQNTVRIRLTNTTQQDLYCCALYLLSNFASFSKYLNPPVKLLTPGNPVELVYNNSAVLAFAIDEIAVCYNWETTSDYLKLVISTVNFDATTLDFGPLPMPATTRLHRGAQNLYSNDAAGVTDLKESNWHTQLVELCTINPLYNTVGKKQLESLLGNPETAPFAKGLYCTNNTQQRITLLPV</sequence>
<dbReference type="GO" id="GO:0006508">
    <property type="term" value="P:proteolysis"/>
    <property type="evidence" value="ECO:0007669"/>
    <property type="project" value="InterPro"/>
</dbReference>
<organism evidence="2 3">
    <name type="scientific">Deminuibacter soli</name>
    <dbReference type="NCBI Taxonomy" id="2291815"/>
    <lineage>
        <taxon>Bacteria</taxon>
        <taxon>Pseudomonadati</taxon>
        <taxon>Bacteroidota</taxon>
        <taxon>Chitinophagia</taxon>
        <taxon>Chitinophagales</taxon>
        <taxon>Chitinophagaceae</taxon>
        <taxon>Deminuibacter</taxon>
    </lineage>
</organism>
<reference evidence="2 3" key="1">
    <citation type="submission" date="2018-08" db="EMBL/GenBank/DDBJ databases">
        <title>Chitinophagaceae sp. K23C18032701, a novel bacterium isolated from forest soil.</title>
        <authorList>
            <person name="Wang C."/>
        </authorList>
    </citation>
    <scope>NUCLEOTIDE SEQUENCE [LARGE SCALE GENOMIC DNA]</scope>
    <source>
        <strain evidence="2 3">K23C18032701</strain>
    </source>
</reference>
<keyword evidence="3" id="KW-1185">Reference proteome</keyword>
<dbReference type="PANTHER" id="PTHR48104">
    <property type="entry name" value="METACASPASE-4"/>
    <property type="match status" value="1"/>
</dbReference>
<dbReference type="InterPro" id="IPR050452">
    <property type="entry name" value="Metacaspase"/>
</dbReference>
<gene>
    <name evidence="2" type="ORF">DXN05_18240</name>
</gene>
<dbReference type="Pfam" id="PF00656">
    <property type="entry name" value="Peptidase_C14"/>
    <property type="match status" value="1"/>
</dbReference>
<proteinExistence type="predicted"/>
<dbReference type="GO" id="GO:0005737">
    <property type="term" value="C:cytoplasm"/>
    <property type="evidence" value="ECO:0007669"/>
    <property type="project" value="TreeGrafter"/>
</dbReference>
<dbReference type="PANTHER" id="PTHR48104:SF30">
    <property type="entry name" value="METACASPASE-1"/>
    <property type="match status" value="1"/>
</dbReference>
<dbReference type="InterPro" id="IPR029030">
    <property type="entry name" value="Caspase-like_dom_sf"/>
</dbReference>
<dbReference type="GO" id="GO:0004197">
    <property type="term" value="F:cysteine-type endopeptidase activity"/>
    <property type="evidence" value="ECO:0007669"/>
    <property type="project" value="InterPro"/>
</dbReference>
<evidence type="ECO:0000313" key="3">
    <source>
        <dbReference type="Proteomes" id="UP000261284"/>
    </source>
</evidence>
<protein>
    <submittedName>
        <fullName evidence="2">Caspase family protein</fullName>
    </submittedName>
</protein>
<dbReference type="EMBL" id="QTJU01000007">
    <property type="protein sequence ID" value="RFM26924.1"/>
    <property type="molecule type" value="Genomic_DNA"/>
</dbReference>
<evidence type="ECO:0000259" key="1">
    <source>
        <dbReference type="Pfam" id="PF00656"/>
    </source>
</evidence>
<accession>A0A3E1NGH2</accession>
<dbReference type="SUPFAM" id="SSF52129">
    <property type="entry name" value="Caspase-like"/>
    <property type="match status" value="1"/>
</dbReference>
<dbReference type="AlphaFoldDB" id="A0A3E1NGH2"/>
<name>A0A3E1NGH2_9BACT</name>
<feature type="domain" description="Peptidase C14 caspase" evidence="1">
    <location>
        <begin position="12"/>
        <end position="283"/>
    </location>
</feature>
<dbReference type="OrthoDB" id="2546654at2"/>
<dbReference type="Proteomes" id="UP000261284">
    <property type="component" value="Unassembled WGS sequence"/>
</dbReference>
<comment type="caution">
    <text evidence="2">The sequence shown here is derived from an EMBL/GenBank/DDBJ whole genome shotgun (WGS) entry which is preliminary data.</text>
</comment>
<dbReference type="Gene3D" id="3.40.50.1460">
    <property type="match status" value="1"/>
</dbReference>
<evidence type="ECO:0000313" key="2">
    <source>
        <dbReference type="EMBL" id="RFM26924.1"/>
    </source>
</evidence>
<dbReference type="RefSeq" id="WP_116848708.1">
    <property type="nucleotide sequence ID" value="NZ_QTJU01000007.1"/>
</dbReference>
<dbReference type="InterPro" id="IPR011600">
    <property type="entry name" value="Pept_C14_caspase"/>
</dbReference>